<dbReference type="InterPro" id="IPR049012">
    <property type="entry name" value="Mutator_transp_dom"/>
</dbReference>
<sequence>MFNTEIRKHIEETSYHGYLMIDTANSRNWGFGSSERLKCDSCSYVSPYYRLYEELETGKRGRKPAKINVGLQTGLMTTPISNTGMSRILAHANIAPPPSPPNVSAMHRAASKVSEAMVALNEKDMHDIREKIKQYNRLCGLKDGTKVNVEGDTCYNNPLFNSGEHTPFQGGTIALQPCAKTTPSPKGSLVFMSQTSYAWLPAAFVTKELQWIVQIMTENVRQTCLRRTLMGTKKSGTSRLPGKLTQTLT</sequence>
<keyword evidence="3" id="KW-1185">Reference proteome</keyword>
<gene>
    <name evidence="2" type="ORF">DPMN_131110</name>
</gene>
<feature type="domain" description="Mutator-like transposase" evidence="1">
    <location>
        <begin position="9"/>
        <end position="160"/>
    </location>
</feature>
<name>A0A9D4H6C4_DREPO</name>
<dbReference type="EMBL" id="JAIWYP010000005">
    <property type="protein sequence ID" value="KAH3829122.1"/>
    <property type="molecule type" value="Genomic_DNA"/>
</dbReference>
<dbReference type="Pfam" id="PF20700">
    <property type="entry name" value="Mutator"/>
    <property type="match status" value="1"/>
</dbReference>
<evidence type="ECO:0000313" key="3">
    <source>
        <dbReference type="Proteomes" id="UP000828390"/>
    </source>
</evidence>
<comment type="caution">
    <text evidence="2">The sequence shown here is derived from an EMBL/GenBank/DDBJ whole genome shotgun (WGS) entry which is preliminary data.</text>
</comment>
<evidence type="ECO:0000313" key="2">
    <source>
        <dbReference type="EMBL" id="KAH3829122.1"/>
    </source>
</evidence>
<dbReference type="Proteomes" id="UP000828390">
    <property type="component" value="Unassembled WGS sequence"/>
</dbReference>
<reference evidence="2" key="2">
    <citation type="submission" date="2020-11" db="EMBL/GenBank/DDBJ databases">
        <authorList>
            <person name="McCartney M.A."/>
            <person name="Auch B."/>
            <person name="Kono T."/>
            <person name="Mallez S."/>
            <person name="Becker A."/>
            <person name="Gohl D.M."/>
            <person name="Silverstein K.A.T."/>
            <person name="Koren S."/>
            <person name="Bechman K.B."/>
            <person name="Herman A."/>
            <person name="Abrahante J.E."/>
            <person name="Garbe J."/>
        </authorList>
    </citation>
    <scope>NUCLEOTIDE SEQUENCE</scope>
    <source>
        <strain evidence="2">Duluth1</strain>
        <tissue evidence="2">Whole animal</tissue>
    </source>
</reference>
<reference evidence="2" key="1">
    <citation type="journal article" date="2019" name="bioRxiv">
        <title>The Genome of the Zebra Mussel, Dreissena polymorpha: A Resource for Invasive Species Research.</title>
        <authorList>
            <person name="McCartney M.A."/>
            <person name="Auch B."/>
            <person name="Kono T."/>
            <person name="Mallez S."/>
            <person name="Zhang Y."/>
            <person name="Obille A."/>
            <person name="Becker A."/>
            <person name="Abrahante J.E."/>
            <person name="Garbe J."/>
            <person name="Badalamenti J.P."/>
            <person name="Herman A."/>
            <person name="Mangelson H."/>
            <person name="Liachko I."/>
            <person name="Sullivan S."/>
            <person name="Sone E.D."/>
            <person name="Koren S."/>
            <person name="Silverstein K.A.T."/>
            <person name="Beckman K.B."/>
            <person name="Gohl D.M."/>
        </authorList>
    </citation>
    <scope>NUCLEOTIDE SEQUENCE</scope>
    <source>
        <strain evidence="2">Duluth1</strain>
        <tissue evidence="2">Whole animal</tissue>
    </source>
</reference>
<accession>A0A9D4H6C4</accession>
<protein>
    <recommendedName>
        <fullName evidence="1">Mutator-like transposase domain-containing protein</fullName>
    </recommendedName>
</protein>
<dbReference type="AlphaFoldDB" id="A0A9D4H6C4"/>
<proteinExistence type="predicted"/>
<evidence type="ECO:0000259" key="1">
    <source>
        <dbReference type="Pfam" id="PF20700"/>
    </source>
</evidence>
<organism evidence="2 3">
    <name type="scientific">Dreissena polymorpha</name>
    <name type="common">Zebra mussel</name>
    <name type="synonym">Mytilus polymorpha</name>
    <dbReference type="NCBI Taxonomy" id="45954"/>
    <lineage>
        <taxon>Eukaryota</taxon>
        <taxon>Metazoa</taxon>
        <taxon>Spiralia</taxon>
        <taxon>Lophotrochozoa</taxon>
        <taxon>Mollusca</taxon>
        <taxon>Bivalvia</taxon>
        <taxon>Autobranchia</taxon>
        <taxon>Heteroconchia</taxon>
        <taxon>Euheterodonta</taxon>
        <taxon>Imparidentia</taxon>
        <taxon>Neoheterodontei</taxon>
        <taxon>Myida</taxon>
        <taxon>Dreissenoidea</taxon>
        <taxon>Dreissenidae</taxon>
        <taxon>Dreissena</taxon>
    </lineage>
</organism>